<dbReference type="EMBL" id="UINC01062460">
    <property type="protein sequence ID" value="SVB89104.1"/>
    <property type="molecule type" value="Genomic_DNA"/>
</dbReference>
<dbReference type="PANTHER" id="PTHR12919">
    <property type="entry name" value="30S RIBOSOMAL PROTEIN S16"/>
    <property type="match status" value="1"/>
</dbReference>
<keyword evidence="2" id="KW-0687">Ribonucleoprotein</keyword>
<dbReference type="PANTHER" id="PTHR12919:SF20">
    <property type="entry name" value="SMALL RIBOSOMAL SUBUNIT PROTEIN BS16M"/>
    <property type="match status" value="1"/>
</dbReference>
<proteinExistence type="inferred from homology"/>
<dbReference type="GO" id="GO:0005737">
    <property type="term" value="C:cytoplasm"/>
    <property type="evidence" value="ECO:0007669"/>
    <property type="project" value="UniProtKB-ARBA"/>
</dbReference>
<dbReference type="GO" id="GO:0006412">
    <property type="term" value="P:translation"/>
    <property type="evidence" value="ECO:0007669"/>
    <property type="project" value="InterPro"/>
</dbReference>
<dbReference type="InterPro" id="IPR023803">
    <property type="entry name" value="Ribosomal_bS16_dom_sf"/>
</dbReference>
<dbReference type="FunFam" id="3.30.1320.10:FF:000010">
    <property type="entry name" value="30S ribosomal protein S16"/>
    <property type="match status" value="1"/>
</dbReference>
<dbReference type="AlphaFoldDB" id="A0A382HNZ7"/>
<evidence type="ECO:0000256" key="1">
    <source>
        <dbReference type="ARBA" id="ARBA00022980"/>
    </source>
</evidence>
<dbReference type="GO" id="GO:0015935">
    <property type="term" value="C:small ribosomal subunit"/>
    <property type="evidence" value="ECO:0007669"/>
    <property type="project" value="TreeGrafter"/>
</dbReference>
<keyword evidence="1" id="KW-0689">Ribosomal protein</keyword>
<reference evidence="4" key="1">
    <citation type="submission" date="2018-05" db="EMBL/GenBank/DDBJ databases">
        <authorList>
            <person name="Lanie J.A."/>
            <person name="Ng W.-L."/>
            <person name="Kazmierczak K.M."/>
            <person name="Andrzejewski T.M."/>
            <person name="Davidsen T.M."/>
            <person name="Wayne K.J."/>
            <person name="Tettelin H."/>
            <person name="Glass J.I."/>
            <person name="Rusch D."/>
            <person name="Podicherti R."/>
            <person name="Tsui H.-C.T."/>
            <person name="Winkler M.E."/>
        </authorList>
    </citation>
    <scope>NUCLEOTIDE SEQUENCE</scope>
</reference>
<dbReference type="GO" id="GO:0003735">
    <property type="term" value="F:structural constituent of ribosome"/>
    <property type="evidence" value="ECO:0007669"/>
    <property type="project" value="InterPro"/>
</dbReference>
<organism evidence="4">
    <name type="scientific">marine metagenome</name>
    <dbReference type="NCBI Taxonomy" id="408172"/>
    <lineage>
        <taxon>unclassified sequences</taxon>
        <taxon>metagenomes</taxon>
        <taxon>ecological metagenomes</taxon>
    </lineage>
</organism>
<dbReference type="SUPFAM" id="SSF54565">
    <property type="entry name" value="Ribosomal protein S16"/>
    <property type="match status" value="1"/>
</dbReference>
<accession>A0A382HNZ7</accession>
<dbReference type="Pfam" id="PF00886">
    <property type="entry name" value="Ribosomal_S16"/>
    <property type="match status" value="1"/>
</dbReference>
<dbReference type="Gene3D" id="3.30.1320.10">
    <property type="match status" value="1"/>
</dbReference>
<evidence type="ECO:0000313" key="4">
    <source>
        <dbReference type="EMBL" id="SVB89104.1"/>
    </source>
</evidence>
<protein>
    <recommendedName>
        <fullName evidence="3">30S ribosomal protein S16</fullName>
    </recommendedName>
</protein>
<name>A0A382HNZ7_9ZZZZ</name>
<gene>
    <name evidence="4" type="ORF">METZ01_LOCUS241958</name>
</gene>
<dbReference type="InterPro" id="IPR000307">
    <property type="entry name" value="Ribosomal_bS16"/>
</dbReference>
<evidence type="ECO:0000256" key="2">
    <source>
        <dbReference type="ARBA" id="ARBA00023274"/>
    </source>
</evidence>
<dbReference type="HAMAP" id="MF_00385">
    <property type="entry name" value="Ribosomal_bS16"/>
    <property type="match status" value="1"/>
</dbReference>
<evidence type="ECO:0000256" key="3">
    <source>
        <dbReference type="ARBA" id="ARBA00035310"/>
    </source>
</evidence>
<dbReference type="NCBIfam" id="TIGR00002">
    <property type="entry name" value="S16"/>
    <property type="match status" value="1"/>
</dbReference>
<sequence>MAVKIRLQRHGRKKRPFYRIVAADSRSARNGAFIERLGHYNPLTDPVEIIVHPDKALKWLRNGAQPTDTAKNLLSKVGIWKRFHDEKLGRVSIDDPFVFAGIDAVEGSIGQFAPDGDLLAESVDTDESLGSQGNEAE</sequence>